<dbReference type="Pfam" id="PF07715">
    <property type="entry name" value="Plug"/>
    <property type="match status" value="1"/>
</dbReference>
<name>A0A382QP83_9ZZZZ</name>
<dbReference type="PANTHER" id="PTHR47234:SF3">
    <property type="entry name" value="SECRETIN_TONB SHORT N-TERMINAL DOMAIN-CONTAINING PROTEIN"/>
    <property type="match status" value="1"/>
</dbReference>
<evidence type="ECO:0000259" key="1">
    <source>
        <dbReference type="Pfam" id="PF07715"/>
    </source>
</evidence>
<proteinExistence type="predicted"/>
<gene>
    <name evidence="2" type="ORF">METZ01_LOCUS340173</name>
</gene>
<dbReference type="InterPro" id="IPR012910">
    <property type="entry name" value="Plug_dom"/>
</dbReference>
<dbReference type="PANTHER" id="PTHR47234">
    <property type="match status" value="1"/>
</dbReference>
<dbReference type="EMBL" id="UINC01115934">
    <property type="protein sequence ID" value="SVC87319.1"/>
    <property type="molecule type" value="Genomic_DNA"/>
</dbReference>
<feature type="domain" description="TonB-dependent receptor plug" evidence="1">
    <location>
        <begin position="7"/>
        <end position="128"/>
    </location>
</feature>
<feature type="non-terminal residue" evidence="2">
    <location>
        <position position="329"/>
    </location>
</feature>
<dbReference type="AlphaFoldDB" id="A0A382QP83"/>
<evidence type="ECO:0000313" key="2">
    <source>
        <dbReference type="EMBL" id="SVC87319.1"/>
    </source>
</evidence>
<reference evidence="2" key="1">
    <citation type="submission" date="2018-05" db="EMBL/GenBank/DDBJ databases">
        <authorList>
            <person name="Lanie J.A."/>
            <person name="Ng W.-L."/>
            <person name="Kazmierczak K.M."/>
            <person name="Andrzejewski T.M."/>
            <person name="Davidsen T.M."/>
            <person name="Wayne K.J."/>
            <person name="Tettelin H."/>
            <person name="Glass J.I."/>
            <person name="Rusch D."/>
            <person name="Podicherti R."/>
            <person name="Tsui H.-C.T."/>
            <person name="Winkler M.E."/>
        </authorList>
    </citation>
    <scope>NUCLEOTIDE SEQUENCE</scope>
</reference>
<sequence length="329" mass="35109">RAAGRTAMKSPTPIDGFDDMVLRRQGNGDLTETLKNQVPSFNATPLTGDGSAFVRSTSMRGLPSDNVLVLTNSKRRHRSALIAHFGSAMNVGAQGSDIGMIPSIAIKRLEVLRDGASAQYGSDAIAGVMNLILKDNAEGVEFQVTNGTWMTAPNGRGGEADVTAAANIGMPLSDNGFLNVSAEYSVRPELSRGTQHLSANDGYKGWDTSWGTDDKDNVDNWQTAMNWGRPENNGFRSVWNAGLQVSDNVEAYSFGNYADTYGEYSFFLRDEGKSGALTAIPLNPNDPSAGDFSWGDTYPLGFTPRLEGHGTDFSSVTGVKGENLGGFGV</sequence>
<dbReference type="InterPro" id="IPR037066">
    <property type="entry name" value="Plug_dom_sf"/>
</dbReference>
<dbReference type="Gene3D" id="2.170.130.10">
    <property type="entry name" value="TonB-dependent receptor, plug domain"/>
    <property type="match status" value="1"/>
</dbReference>
<dbReference type="SUPFAM" id="SSF56935">
    <property type="entry name" value="Porins"/>
    <property type="match status" value="1"/>
</dbReference>
<feature type="non-terminal residue" evidence="2">
    <location>
        <position position="1"/>
    </location>
</feature>
<protein>
    <recommendedName>
        <fullName evidence="1">TonB-dependent receptor plug domain-containing protein</fullName>
    </recommendedName>
</protein>
<accession>A0A382QP83</accession>
<organism evidence="2">
    <name type="scientific">marine metagenome</name>
    <dbReference type="NCBI Taxonomy" id="408172"/>
    <lineage>
        <taxon>unclassified sequences</taxon>
        <taxon>metagenomes</taxon>
        <taxon>ecological metagenomes</taxon>
    </lineage>
</organism>